<gene>
    <name evidence="5" type="ORF">RN605_00565</name>
    <name evidence="4" type="ORF">RN608_07265</name>
</gene>
<dbReference type="Gene3D" id="1.10.357.10">
    <property type="entry name" value="Tetracycline Repressor, domain 2"/>
    <property type="match status" value="1"/>
</dbReference>
<dbReference type="Proteomes" id="UP001304515">
    <property type="component" value="Chromosome"/>
</dbReference>
<evidence type="ECO:0000313" key="5">
    <source>
        <dbReference type="EMBL" id="WNM21862.1"/>
    </source>
</evidence>
<dbReference type="PROSITE" id="PS01081">
    <property type="entry name" value="HTH_TETR_1"/>
    <property type="match status" value="1"/>
</dbReference>
<dbReference type="GO" id="GO:0003677">
    <property type="term" value="F:DNA binding"/>
    <property type="evidence" value="ECO:0007669"/>
    <property type="project" value="UniProtKB-UniRule"/>
</dbReference>
<dbReference type="SUPFAM" id="SSF46689">
    <property type="entry name" value="Homeodomain-like"/>
    <property type="match status" value="1"/>
</dbReference>
<evidence type="ECO:0000313" key="4">
    <source>
        <dbReference type="EMBL" id="WNM17809.1"/>
    </source>
</evidence>
<accession>A0AA96F126</accession>
<dbReference type="InterPro" id="IPR009057">
    <property type="entry name" value="Homeodomain-like_sf"/>
</dbReference>
<feature type="DNA-binding region" description="H-T-H motif" evidence="2">
    <location>
        <begin position="28"/>
        <end position="47"/>
    </location>
</feature>
<dbReference type="PANTHER" id="PTHR30328">
    <property type="entry name" value="TRANSCRIPTIONAL REPRESSOR"/>
    <property type="match status" value="1"/>
</dbReference>
<dbReference type="SUPFAM" id="SSF48498">
    <property type="entry name" value="Tetracyclin repressor-like, C-terminal domain"/>
    <property type="match status" value="1"/>
</dbReference>
<dbReference type="Pfam" id="PF17938">
    <property type="entry name" value="TetR_C_29"/>
    <property type="match status" value="1"/>
</dbReference>
<dbReference type="InterPro" id="IPR036271">
    <property type="entry name" value="Tet_transcr_reg_TetR-rel_C_sf"/>
</dbReference>
<dbReference type="EMBL" id="CP134890">
    <property type="protein sequence ID" value="WNM21862.1"/>
    <property type="molecule type" value="Genomic_DNA"/>
</dbReference>
<dbReference type="RefSeq" id="WP_313321459.1">
    <property type="nucleotide sequence ID" value="NZ_CP134878.1"/>
</dbReference>
<protein>
    <submittedName>
        <fullName evidence="4">TetR family transcriptional regulator</fullName>
    </submittedName>
</protein>
<feature type="domain" description="HTH tetR-type" evidence="3">
    <location>
        <begin position="5"/>
        <end position="65"/>
    </location>
</feature>
<sequence>MTDFNEKQIEILQVAEQLFAEKGFDGTSVRDIAKIANINVAMISYYFGSKEKLLEALVLYRISSFKLELENLNQENISPIQKMEKLIEFYIKRINKNKCIYQILHFEISSKKRDIDLATFTKAKNENLRLIENIVKEGQQQGLFQKNINVPLLPTIIMGSYLQFQMNAVYYKELLGLHSEAAFENYVLNDLTLHIQKTIKALLVYEN</sequence>
<dbReference type="PROSITE" id="PS50977">
    <property type="entry name" value="HTH_TETR_2"/>
    <property type="match status" value="1"/>
</dbReference>
<keyword evidence="6" id="KW-1185">Reference proteome</keyword>
<dbReference type="PANTHER" id="PTHR30328:SF54">
    <property type="entry name" value="HTH-TYPE TRANSCRIPTIONAL REPRESSOR SCO4008"/>
    <property type="match status" value="1"/>
</dbReference>
<evidence type="ECO:0000256" key="2">
    <source>
        <dbReference type="PROSITE-ProRule" id="PRU00335"/>
    </source>
</evidence>
<dbReference type="InterPro" id="IPR041474">
    <property type="entry name" value="NicS_C"/>
</dbReference>
<dbReference type="KEGG" id="fcj:RN605_00565"/>
<reference evidence="4 6" key="1">
    <citation type="submission" date="2023-09" db="EMBL/GenBank/DDBJ databases">
        <title>Flavobacterium sp. a novel bacteria isolate from Pepper rhizosphere.</title>
        <authorList>
            <person name="Peng Y."/>
            <person name="Lee J."/>
        </authorList>
    </citation>
    <scope>NUCLEOTIDE SEQUENCE</scope>
    <source>
        <strain evidence="4">PMR2A8</strain>
        <strain evidence="5 6">PMTSA4</strain>
    </source>
</reference>
<proteinExistence type="predicted"/>
<evidence type="ECO:0000313" key="6">
    <source>
        <dbReference type="Proteomes" id="UP001304515"/>
    </source>
</evidence>
<keyword evidence="1 2" id="KW-0238">DNA-binding</keyword>
<dbReference type="PRINTS" id="PR00455">
    <property type="entry name" value="HTHTETR"/>
</dbReference>
<dbReference type="AlphaFoldDB" id="A0AA96ESG9"/>
<dbReference type="EMBL" id="CP134878">
    <property type="protein sequence ID" value="WNM17809.1"/>
    <property type="molecule type" value="Genomic_DNA"/>
</dbReference>
<accession>A0AA96ESG9</accession>
<dbReference type="InterPro" id="IPR023772">
    <property type="entry name" value="DNA-bd_HTH_TetR-type_CS"/>
</dbReference>
<dbReference type="Gene3D" id="1.10.10.60">
    <property type="entry name" value="Homeodomain-like"/>
    <property type="match status" value="1"/>
</dbReference>
<evidence type="ECO:0000256" key="1">
    <source>
        <dbReference type="ARBA" id="ARBA00023125"/>
    </source>
</evidence>
<organism evidence="4">
    <name type="scientific">Flavobacterium capsici</name>
    <dbReference type="NCBI Taxonomy" id="3075618"/>
    <lineage>
        <taxon>Bacteria</taxon>
        <taxon>Pseudomonadati</taxon>
        <taxon>Bacteroidota</taxon>
        <taxon>Flavobacteriia</taxon>
        <taxon>Flavobacteriales</taxon>
        <taxon>Flavobacteriaceae</taxon>
        <taxon>Flavobacterium</taxon>
    </lineage>
</organism>
<dbReference type="InterPro" id="IPR050109">
    <property type="entry name" value="HTH-type_TetR-like_transc_reg"/>
</dbReference>
<dbReference type="InterPro" id="IPR001647">
    <property type="entry name" value="HTH_TetR"/>
</dbReference>
<dbReference type="Pfam" id="PF00440">
    <property type="entry name" value="TetR_N"/>
    <property type="match status" value="1"/>
</dbReference>
<evidence type="ECO:0000259" key="3">
    <source>
        <dbReference type="PROSITE" id="PS50977"/>
    </source>
</evidence>
<name>A0AA96ESG9_9FLAO</name>